<dbReference type="Proteomes" id="UP000586918">
    <property type="component" value="Unassembled WGS sequence"/>
</dbReference>
<dbReference type="Gene3D" id="3.40.109.10">
    <property type="entry name" value="NADH Oxidase"/>
    <property type="match status" value="1"/>
</dbReference>
<feature type="domain" description="Nitroreductase" evidence="1">
    <location>
        <begin position="135"/>
        <end position="200"/>
    </location>
</feature>
<sequence length="224" mass="24188">HDAVLFGAIERRRTDRRRFCELPVHSTLLHALAVRAAELGAALHPVTEERARARLDAALAEAAAHQHLALGYTTELAIWTHRYAGARDGIPADSLPCLGAGPEGSGLGRFPRGRLASTPRRPSPCDDGAVLTVLTTPGDTTLDRLRAGEAASAVLLEATRMGLATMPLSQVLEVPHTRRRLRLDILGTPDHPQLVIRVGWAPPNAAELPPTPRRRLEAVLIPPY</sequence>
<evidence type="ECO:0000313" key="3">
    <source>
        <dbReference type="Proteomes" id="UP000586918"/>
    </source>
</evidence>
<dbReference type="InterPro" id="IPR029479">
    <property type="entry name" value="Nitroreductase"/>
</dbReference>
<keyword evidence="3" id="KW-1185">Reference proteome</keyword>
<comment type="caution">
    <text evidence="2">The sequence shown here is derived from an EMBL/GenBank/DDBJ whole genome shotgun (WGS) entry which is preliminary data.</text>
</comment>
<gene>
    <name evidence="2" type="ORF">HF519_27830</name>
</gene>
<feature type="non-terminal residue" evidence="2">
    <location>
        <position position="1"/>
    </location>
</feature>
<protein>
    <submittedName>
        <fullName evidence="2">NAD(P)H nitroreductase</fullName>
    </submittedName>
</protein>
<dbReference type="SUPFAM" id="SSF55469">
    <property type="entry name" value="FMN-dependent nitroreductase-like"/>
    <property type="match status" value="1"/>
</dbReference>
<proteinExistence type="predicted"/>
<evidence type="ECO:0000313" key="2">
    <source>
        <dbReference type="EMBL" id="NMH95297.1"/>
    </source>
</evidence>
<dbReference type="AlphaFoldDB" id="A0A848DR34"/>
<dbReference type="EMBL" id="JAAXKZ010000173">
    <property type="protein sequence ID" value="NMH95297.1"/>
    <property type="molecule type" value="Genomic_DNA"/>
</dbReference>
<dbReference type="InterPro" id="IPR000415">
    <property type="entry name" value="Nitroreductase-like"/>
</dbReference>
<accession>A0A848DR34</accession>
<name>A0A848DR34_9PSEU</name>
<evidence type="ECO:0000259" key="1">
    <source>
        <dbReference type="Pfam" id="PF00881"/>
    </source>
</evidence>
<dbReference type="RefSeq" id="WP_211170683.1">
    <property type="nucleotide sequence ID" value="NZ_JAAXKZ010000173.1"/>
</dbReference>
<organism evidence="2 3">
    <name type="scientific">Pseudonocardia bannensis</name>
    <dbReference type="NCBI Taxonomy" id="630973"/>
    <lineage>
        <taxon>Bacteria</taxon>
        <taxon>Bacillati</taxon>
        <taxon>Actinomycetota</taxon>
        <taxon>Actinomycetes</taxon>
        <taxon>Pseudonocardiales</taxon>
        <taxon>Pseudonocardiaceae</taxon>
        <taxon>Pseudonocardia</taxon>
    </lineage>
</organism>
<dbReference type="GO" id="GO:0016491">
    <property type="term" value="F:oxidoreductase activity"/>
    <property type="evidence" value="ECO:0007669"/>
    <property type="project" value="InterPro"/>
</dbReference>
<reference evidence="2 3" key="1">
    <citation type="submission" date="2020-04" db="EMBL/GenBank/DDBJ databases">
        <authorList>
            <person name="Klaysubun C."/>
            <person name="Duangmal K."/>
            <person name="Lipun K."/>
        </authorList>
    </citation>
    <scope>NUCLEOTIDE SEQUENCE [LARGE SCALE GENOMIC DNA]</scope>
    <source>
        <strain evidence="2 3">DSM 45300</strain>
    </source>
</reference>
<dbReference type="Pfam" id="PF00881">
    <property type="entry name" value="Nitroreductase"/>
    <property type="match status" value="1"/>
</dbReference>